<dbReference type="AlphaFoldDB" id="A0A8S3FIE6"/>
<feature type="non-terminal residue" evidence="1">
    <location>
        <position position="190"/>
    </location>
</feature>
<protein>
    <submittedName>
        <fullName evidence="1">Uncharacterized protein</fullName>
    </submittedName>
</protein>
<reference evidence="1" key="1">
    <citation type="submission" date="2021-02" db="EMBL/GenBank/DDBJ databases">
        <authorList>
            <person name="Nowell W R."/>
        </authorList>
    </citation>
    <scope>NUCLEOTIDE SEQUENCE</scope>
</reference>
<accession>A0A8S3FIE6</accession>
<comment type="caution">
    <text evidence="1">The sequence shown here is derived from an EMBL/GenBank/DDBJ whole genome shotgun (WGS) entry which is preliminary data.</text>
</comment>
<organism evidence="1 2">
    <name type="scientific">Rotaria magnacalcarata</name>
    <dbReference type="NCBI Taxonomy" id="392030"/>
    <lineage>
        <taxon>Eukaryota</taxon>
        <taxon>Metazoa</taxon>
        <taxon>Spiralia</taxon>
        <taxon>Gnathifera</taxon>
        <taxon>Rotifera</taxon>
        <taxon>Eurotatoria</taxon>
        <taxon>Bdelloidea</taxon>
        <taxon>Philodinida</taxon>
        <taxon>Philodinidae</taxon>
        <taxon>Rotaria</taxon>
    </lineage>
</organism>
<evidence type="ECO:0000313" key="1">
    <source>
        <dbReference type="EMBL" id="CAF5124173.1"/>
    </source>
</evidence>
<dbReference type="Proteomes" id="UP000681967">
    <property type="component" value="Unassembled WGS sequence"/>
</dbReference>
<name>A0A8S3FIE6_9BILA</name>
<feature type="non-terminal residue" evidence="1">
    <location>
        <position position="1"/>
    </location>
</feature>
<evidence type="ECO:0000313" key="2">
    <source>
        <dbReference type="Proteomes" id="UP000681967"/>
    </source>
</evidence>
<sequence length="190" mass="21704">DWYRADRLYSIRRVSRGQIFNVSNGILSTAETLEPGSYTIDVDVTKPNIESSASSRIQLDVETINSEHVRQASTIRIQGEYPETLIDPTLGYPLDRLLNALASFLSVNIHSIKILAIRRVFQYHNPYDLPKPFELDKNEILTDVIFYVPAFNQFEVEHILNTNLDLFQSRFKIKAVASGPNPCNNYLCPK</sequence>
<proteinExistence type="predicted"/>
<gene>
    <name evidence="1" type="ORF">BYL167_LOCUS67509</name>
</gene>
<dbReference type="EMBL" id="CAJOBH010245710">
    <property type="protein sequence ID" value="CAF5124173.1"/>
    <property type="molecule type" value="Genomic_DNA"/>
</dbReference>